<protein>
    <submittedName>
        <fullName evidence="1">Uncharacterized protein</fullName>
    </submittedName>
</protein>
<organism evidence="1 2">
    <name type="scientific">Leptospira weilii str. 2006001853</name>
    <dbReference type="NCBI Taxonomy" id="1001589"/>
    <lineage>
        <taxon>Bacteria</taxon>
        <taxon>Pseudomonadati</taxon>
        <taxon>Spirochaetota</taxon>
        <taxon>Spirochaetia</taxon>
        <taxon>Leptospirales</taxon>
        <taxon>Leptospiraceae</taxon>
        <taxon>Leptospira</taxon>
    </lineage>
</organism>
<proteinExistence type="predicted"/>
<dbReference type="AlphaFoldDB" id="A0A828Z000"/>
<dbReference type="EMBL" id="AFLV02000055">
    <property type="protein sequence ID" value="EKR63772.1"/>
    <property type="molecule type" value="Genomic_DNA"/>
</dbReference>
<evidence type="ECO:0000313" key="1">
    <source>
        <dbReference type="EMBL" id="EKR63772.1"/>
    </source>
</evidence>
<comment type="caution">
    <text evidence="1">The sequence shown here is derived from an EMBL/GenBank/DDBJ whole genome shotgun (WGS) entry which is preliminary data.</text>
</comment>
<reference evidence="1 2" key="1">
    <citation type="submission" date="2012-10" db="EMBL/GenBank/DDBJ databases">
        <authorList>
            <person name="Harkins D.M."/>
            <person name="Durkin A.S."/>
            <person name="Brinkac L.M."/>
            <person name="Haft D.H."/>
            <person name="Selengut J.D."/>
            <person name="Sanka R."/>
            <person name="DePew J."/>
            <person name="Purushe J."/>
            <person name="Whelen A.C."/>
            <person name="Vinetz J.M."/>
            <person name="Sutton G.G."/>
            <person name="Nierman W.C."/>
            <person name="Fouts D.E."/>
        </authorList>
    </citation>
    <scope>NUCLEOTIDE SEQUENCE [LARGE SCALE GENOMIC DNA]</scope>
    <source>
        <strain evidence="1 2">2006001853</strain>
    </source>
</reference>
<evidence type="ECO:0000313" key="2">
    <source>
        <dbReference type="Proteomes" id="UP000001338"/>
    </source>
</evidence>
<gene>
    <name evidence="1" type="ORF">LEP1GSC036_0954</name>
</gene>
<dbReference type="Proteomes" id="UP000001338">
    <property type="component" value="Unassembled WGS sequence"/>
</dbReference>
<name>A0A828Z000_9LEPT</name>
<accession>A0A828Z000</accession>
<sequence length="209" mass="24298">MSLNKLLLFYIIFSCCQSCVFTENKVEMRAKNSDSACFLYRLKFSEDSDYSGMYSKDSWLYRTSLLSNFEQGIHQGIEDVNKACRNLSGENVARKYIEILLKSTMNQQNPDEMAELRKKTVMLLSAATLFLIPSWFEYYYKHQWSIGVGTKCQKIFETTDSVTVYIGIIYFFVPWKWDSALLSTPIESKFYKQTLDIISEYETACSGQI</sequence>